<proteinExistence type="inferred from homology"/>
<comment type="similarity">
    <text evidence="2 8">Belongs to the aspartokinase family.</text>
</comment>
<keyword evidence="5 8" id="KW-0418">Kinase</keyword>
<dbReference type="CDD" id="cd04912">
    <property type="entry name" value="ACT_AKiii-LysC-EC-like_1"/>
    <property type="match status" value="1"/>
</dbReference>
<comment type="pathway">
    <text evidence="9">Amino-acid biosynthesis; L-threonine biosynthesis; L-threonine from L-aspartate: step 1/5.</text>
</comment>
<gene>
    <name evidence="12" type="ORF">OO017_13680</name>
</gene>
<keyword evidence="6" id="KW-0067">ATP-binding</keyword>
<evidence type="ECO:0000259" key="10">
    <source>
        <dbReference type="Pfam" id="PF00696"/>
    </source>
</evidence>
<dbReference type="CDD" id="cd04243">
    <property type="entry name" value="AAK_AK-HSDH-like"/>
    <property type="match status" value="1"/>
</dbReference>
<protein>
    <recommendedName>
        <fullName evidence="8">Aspartokinase</fullName>
        <ecNumber evidence="8">2.7.2.4</ecNumber>
    </recommendedName>
</protein>
<dbReference type="Proteomes" id="UP001207228">
    <property type="component" value="Unassembled WGS sequence"/>
</dbReference>
<dbReference type="InterPro" id="IPR045865">
    <property type="entry name" value="ACT-like_dom_sf"/>
</dbReference>
<feature type="domain" description="Aspartokinase ACT" evidence="11">
    <location>
        <begin position="377"/>
        <end position="432"/>
    </location>
</feature>
<evidence type="ECO:0000313" key="13">
    <source>
        <dbReference type="Proteomes" id="UP001207228"/>
    </source>
</evidence>
<dbReference type="SUPFAM" id="SSF55021">
    <property type="entry name" value="ACT-like"/>
    <property type="match status" value="2"/>
</dbReference>
<dbReference type="NCBIfam" id="TIGR00657">
    <property type="entry name" value="asp_kinases"/>
    <property type="match status" value="1"/>
</dbReference>
<dbReference type="InterPro" id="IPR001341">
    <property type="entry name" value="Asp_kinase"/>
</dbReference>
<evidence type="ECO:0000256" key="3">
    <source>
        <dbReference type="ARBA" id="ARBA00022679"/>
    </source>
</evidence>
<evidence type="ECO:0000313" key="12">
    <source>
        <dbReference type="EMBL" id="MCX2741003.1"/>
    </source>
</evidence>
<evidence type="ECO:0000256" key="4">
    <source>
        <dbReference type="ARBA" id="ARBA00022741"/>
    </source>
</evidence>
<keyword evidence="9" id="KW-0028">Amino-acid biosynthesis</keyword>
<comment type="pathway">
    <text evidence="1 9">Amino-acid biosynthesis; L-lysine biosynthesis via DAP pathway; (S)-tetrahydrodipicolinate from L-aspartate: step 1/4.</text>
</comment>
<evidence type="ECO:0000256" key="5">
    <source>
        <dbReference type="ARBA" id="ARBA00022777"/>
    </source>
</evidence>
<dbReference type="EMBL" id="JAPFQO010000009">
    <property type="protein sequence ID" value="MCX2741003.1"/>
    <property type="molecule type" value="Genomic_DNA"/>
</dbReference>
<keyword evidence="13" id="KW-1185">Reference proteome</keyword>
<evidence type="ECO:0000259" key="11">
    <source>
        <dbReference type="Pfam" id="PF22468"/>
    </source>
</evidence>
<dbReference type="PROSITE" id="PS00324">
    <property type="entry name" value="ASPARTOKINASE"/>
    <property type="match status" value="1"/>
</dbReference>
<dbReference type="PANTHER" id="PTHR21499:SF59">
    <property type="entry name" value="ASPARTOKINASE"/>
    <property type="match status" value="1"/>
</dbReference>
<accession>A0ABT3RHM9</accession>
<evidence type="ECO:0000256" key="2">
    <source>
        <dbReference type="ARBA" id="ARBA00010122"/>
    </source>
</evidence>
<dbReference type="Pfam" id="PF22468">
    <property type="entry name" value="ACT_9"/>
    <property type="match status" value="1"/>
</dbReference>
<dbReference type="RefSeq" id="WP_266053089.1">
    <property type="nucleotide sequence ID" value="NZ_JAPFQO010000009.1"/>
</dbReference>
<dbReference type="PANTHER" id="PTHR21499">
    <property type="entry name" value="ASPARTATE KINASE"/>
    <property type="match status" value="1"/>
</dbReference>
<organism evidence="12 13">
    <name type="scientific">Pontibacter anaerobius</name>
    <dbReference type="NCBI Taxonomy" id="2993940"/>
    <lineage>
        <taxon>Bacteria</taxon>
        <taxon>Pseudomonadati</taxon>
        <taxon>Bacteroidota</taxon>
        <taxon>Cytophagia</taxon>
        <taxon>Cytophagales</taxon>
        <taxon>Hymenobacteraceae</taxon>
        <taxon>Pontibacter</taxon>
    </lineage>
</organism>
<feature type="domain" description="Aspartate/glutamate/uridylate kinase" evidence="10">
    <location>
        <begin position="2"/>
        <end position="275"/>
    </location>
</feature>
<evidence type="ECO:0000256" key="8">
    <source>
        <dbReference type="RuleBase" id="RU003448"/>
    </source>
</evidence>
<dbReference type="Gene3D" id="3.30.70.260">
    <property type="match status" value="2"/>
</dbReference>
<dbReference type="PIRSF" id="PIRSF000726">
    <property type="entry name" value="Asp_kin"/>
    <property type="match status" value="1"/>
</dbReference>
<dbReference type="InterPro" id="IPR001048">
    <property type="entry name" value="Asp/Glu/Uridylate_kinase"/>
</dbReference>
<reference evidence="12 13" key="1">
    <citation type="submission" date="2022-11" db="EMBL/GenBank/DDBJ databases">
        <title>The characterization of three novel Bacteroidetes species and genomic analysis of their roles in tidal elemental geochemical cycles.</title>
        <authorList>
            <person name="Ma K.-J."/>
        </authorList>
    </citation>
    <scope>NUCLEOTIDE SEQUENCE [LARGE SCALE GENOMIC DNA]</scope>
    <source>
        <strain evidence="12 13">M82</strain>
    </source>
</reference>
<evidence type="ECO:0000256" key="9">
    <source>
        <dbReference type="RuleBase" id="RU004249"/>
    </source>
</evidence>
<sequence>MKILKFGGTSVGSAERMKAVASLIRNGEPKIVVLSAMSGTTNALVQIGENLYQNKNHEAKALIKALHDKYKQVVEELYTSEDKKKQANELLNQHFDYLTAFTLDLFTIHEERAVLAQGELLSTALFQFYLEEQGVNAVLLQALNFMKIDENEEPDNEYIATQLKKELEKHPNVELFITQGYICRNAFGEIDNLKRGGSDYSASLIGAAADAEEIQIWTDIDGMHNNDPRIVKNTYPIAELSFDEAAELAYFGAKILHPSSVQPAKQKNIPVKLLNTMEPEAKGTTISTNTEGGKIKAVAAKDGITAIKIKSGRMLLAYGFLRSVFEVFERYKTPIDMVTTSEVAVSLTIDNDKHINEILAELKEFGQVEVDRDQTIICVVGDFIAERSGSGLAIFESLQHIPLRMISYGGSKNNISLLINEADKVEALTKLNDGIFNRNGAHA</sequence>
<dbReference type="InterPro" id="IPR036393">
    <property type="entry name" value="AceGlu_kinase-like_sf"/>
</dbReference>
<dbReference type="SUPFAM" id="SSF53633">
    <property type="entry name" value="Carbamate kinase-like"/>
    <property type="match status" value="1"/>
</dbReference>
<name>A0ABT3RHM9_9BACT</name>
<dbReference type="GO" id="GO:0004072">
    <property type="term" value="F:aspartate kinase activity"/>
    <property type="evidence" value="ECO:0007669"/>
    <property type="project" value="UniProtKB-EC"/>
</dbReference>
<dbReference type="InterPro" id="IPR005260">
    <property type="entry name" value="Asp_kin_monofn"/>
</dbReference>
<dbReference type="Pfam" id="PF00696">
    <property type="entry name" value="AA_kinase"/>
    <property type="match status" value="1"/>
</dbReference>
<comment type="pathway">
    <text evidence="9">Amino-acid biosynthesis; L-methionine biosynthesis via de novo pathway; L-homoserine from L-aspartate: step 1/3.</text>
</comment>
<comment type="catalytic activity">
    <reaction evidence="7 8">
        <text>L-aspartate + ATP = 4-phospho-L-aspartate + ADP</text>
        <dbReference type="Rhea" id="RHEA:23776"/>
        <dbReference type="ChEBI" id="CHEBI:29991"/>
        <dbReference type="ChEBI" id="CHEBI:30616"/>
        <dbReference type="ChEBI" id="CHEBI:57535"/>
        <dbReference type="ChEBI" id="CHEBI:456216"/>
        <dbReference type="EC" id="2.7.2.4"/>
    </reaction>
</comment>
<dbReference type="InterPro" id="IPR054352">
    <property type="entry name" value="ACT_Aspartokinase"/>
</dbReference>
<keyword evidence="3 8" id="KW-0808">Transferase</keyword>
<dbReference type="InterPro" id="IPR018042">
    <property type="entry name" value="Aspartate_kinase_CS"/>
</dbReference>
<dbReference type="EC" id="2.7.2.4" evidence="8"/>
<dbReference type="Gene3D" id="3.40.1160.10">
    <property type="entry name" value="Acetylglutamate kinase-like"/>
    <property type="match status" value="1"/>
</dbReference>
<comment type="caution">
    <text evidence="12">The sequence shown here is derived from an EMBL/GenBank/DDBJ whole genome shotgun (WGS) entry which is preliminary data.</text>
</comment>
<evidence type="ECO:0000256" key="6">
    <source>
        <dbReference type="ARBA" id="ARBA00022840"/>
    </source>
</evidence>
<evidence type="ECO:0000256" key="7">
    <source>
        <dbReference type="ARBA" id="ARBA00047872"/>
    </source>
</evidence>
<evidence type="ECO:0000256" key="1">
    <source>
        <dbReference type="ARBA" id="ARBA00004766"/>
    </source>
</evidence>
<keyword evidence="4" id="KW-0547">Nucleotide-binding</keyword>